<dbReference type="Proteomes" id="UP000246483">
    <property type="component" value="Unassembled WGS sequence"/>
</dbReference>
<dbReference type="InterPro" id="IPR010817">
    <property type="entry name" value="HemY_N"/>
</dbReference>
<proteinExistence type="predicted"/>
<comment type="pathway">
    <text evidence="3">Porphyrin-containing compound metabolism; protoheme biosynthesis.</text>
</comment>
<evidence type="ECO:0000256" key="4">
    <source>
        <dbReference type="ARBA" id="ARBA00022475"/>
    </source>
</evidence>
<dbReference type="InterPro" id="IPR005254">
    <property type="entry name" value="Heme_biosyn_assoc_TPR_pro"/>
</dbReference>
<dbReference type="EMBL" id="QGUB01000001">
    <property type="protein sequence ID" value="PWW48855.1"/>
    <property type="molecule type" value="Genomic_DNA"/>
</dbReference>
<organism evidence="12 13">
    <name type="scientific">Melaminivora alkalimesophila</name>
    <dbReference type="NCBI Taxonomy" id="1165852"/>
    <lineage>
        <taxon>Bacteria</taxon>
        <taxon>Pseudomonadati</taxon>
        <taxon>Pseudomonadota</taxon>
        <taxon>Betaproteobacteria</taxon>
        <taxon>Burkholderiales</taxon>
        <taxon>Comamonadaceae</taxon>
        <taxon>Melaminivora</taxon>
    </lineage>
</organism>
<gene>
    <name evidence="12" type="ORF">DFR36_101364</name>
</gene>
<keyword evidence="6 10" id="KW-0812">Transmembrane</keyword>
<name>A0A317RHD3_9BURK</name>
<protein>
    <submittedName>
        <fullName evidence="12">HemY protein</fullName>
    </submittedName>
</protein>
<evidence type="ECO:0000256" key="9">
    <source>
        <dbReference type="ARBA" id="ARBA00023244"/>
    </source>
</evidence>
<dbReference type="NCBIfam" id="TIGR00540">
    <property type="entry name" value="TPR_hemY_coli"/>
    <property type="match status" value="1"/>
</dbReference>
<comment type="subcellular location">
    <subcellularLocation>
        <location evidence="2">Cell inner membrane</location>
        <topology evidence="2">Multi-pass membrane protein</topology>
    </subcellularLocation>
</comment>
<dbReference type="Gene3D" id="1.25.40.10">
    <property type="entry name" value="Tetratricopeptide repeat domain"/>
    <property type="match status" value="1"/>
</dbReference>
<keyword evidence="7 10" id="KW-1133">Transmembrane helix</keyword>
<dbReference type="GO" id="GO:0006779">
    <property type="term" value="P:porphyrin-containing compound biosynthetic process"/>
    <property type="evidence" value="ECO:0007669"/>
    <property type="project" value="UniProtKB-KW"/>
</dbReference>
<evidence type="ECO:0000256" key="5">
    <source>
        <dbReference type="ARBA" id="ARBA00022519"/>
    </source>
</evidence>
<feature type="transmembrane region" description="Helical" evidence="10">
    <location>
        <begin position="40"/>
        <end position="62"/>
    </location>
</feature>
<reference evidence="12 13" key="1">
    <citation type="submission" date="2018-05" db="EMBL/GenBank/DDBJ databases">
        <title>Genomic Encyclopedia of Type Strains, Phase IV (KMG-IV): sequencing the most valuable type-strain genomes for metagenomic binning, comparative biology and taxonomic classification.</title>
        <authorList>
            <person name="Goeker M."/>
        </authorList>
    </citation>
    <scope>NUCLEOTIDE SEQUENCE [LARGE SCALE GENOMIC DNA]</scope>
    <source>
        <strain evidence="12 13">DSM 26006</strain>
    </source>
</reference>
<dbReference type="OrthoDB" id="9151794at2"/>
<keyword evidence="9" id="KW-0627">Porphyrin biosynthesis</keyword>
<evidence type="ECO:0000256" key="6">
    <source>
        <dbReference type="ARBA" id="ARBA00022692"/>
    </source>
</evidence>
<comment type="caution">
    <text evidence="12">The sequence shown here is derived from an EMBL/GenBank/DDBJ whole genome shotgun (WGS) entry which is preliminary data.</text>
</comment>
<evidence type="ECO:0000313" key="12">
    <source>
        <dbReference type="EMBL" id="PWW48855.1"/>
    </source>
</evidence>
<keyword evidence="4" id="KW-1003">Cell membrane</keyword>
<keyword evidence="5" id="KW-0997">Cell inner membrane</keyword>
<evidence type="ECO:0000256" key="8">
    <source>
        <dbReference type="ARBA" id="ARBA00023136"/>
    </source>
</evidence>
<dbReference type="Pfam" id="PF07219">
    <property type="entry name" value="HemY_N"/>
    <property type="match status" value="1"/>
</dbReference>
<dbReference type="GO" id="GO:0005886">
    <property type="term" value="C:plasma membrane"/>
    <property type="evidence" value="ECO:0007669"/>
    <property type="project" value="UniProtKB-SubCell"/>
</dbReference>
<dbReference type="RefSeq" id="WP_019375433.1">
    <property type="nucleotide sequence ID" value="NZ_ALEE01000831.1"/>
</dbReference>
<evidence type="ECO:0000313" key="13">
    <source>
        <dbReference type="Proteomes" id="UP000246483"/>
    </source>
</evidence>
<dbReference type="AlphaFoldDB" id="A0A317RHD3"/>
<dbReference type="InterPro" id="IPR011990">
    <property type="entry name" value="TPR-like_helical_dom_sf"/>
</dbReference>
<evidence type="ECO:0000256" key="3">
    <source>
        <dbReference type="ARBA" id="ARBA00004744"/>
    </source>
</evidence>
<sequence>MRVALWLLALFGVAVAAALFAGNNQGTVTLFWPPYRIDLSLNMVLLLLVGAFALLHAALRGSAALLELPLRAQRWRRQQRERAMHGALLDALAQLLAGRFLRARRAAQSAITQQESLADAAGKVPHCLHLRTLAHVVAAEASHALQDSARREAHLQAALDGIPANGQDGLAELREGVQLRAARWALDERDAAAALERLAALPSGAARRTLALRVRLKAARLARHIPEALETARLLAKHNAFSPAAAASLLRGLLLELLDTAHDPAQLDRLWQGLEGSERRIPDVAVHAAQRLARLGGDPSQVRAWLLPVWEDMVSGGREALGGPRGLRLILTLQDNLEGLDAAWLGRIESAQRAHPQDPRLQYLAAMACVHRGLWGKAQQQLAQAAPRLGEAALKARAWKELARLAEQRGDAQAAAQAWKEAALAAP</sequence>
<accession>A0A317RHD3</accession>
<comment type="function">
    <text evidence="1">Involved in a late step of protoheme IX synthesis.</text>
</comment>
<evidence type="ECO:0000256" key="1">
    <source>
        <dbReference type="ARBA" id="ARBA00002962"/>
    </source>
</evidence>
<keyword evidence="13" id="KW-1185">Reference proteome</keyword>
<keyword evidence="8 10" id="KW-0472">Membrane</keyword>
<evidence type="ECO:0000259" key="11">
    <source>
        <dbReference type="Pfam" id="PF07219"/>
    </source>
</evidence>
<evidence type="ECO:0000256" key="10">
    <source>
        <dbReference type="SAM" id="Phobius"/>
    </source>
</evidence>
<evidence type="ECO:0000256" key="2">
    <source>
        <dbReference type="ARBA" id="ARBA00004429"/>
    </source>
</evidence>
<dbReference type="UniPathway" id="UPA00252"/>
<feature type="domain" description="HemY N-terminal" evidence="11">
    <location>
        <begin position="26"/>
        <end position="115"/>
    </location>
</feature>
<evidence type="ECO:0000256" key="7">
    <source>
        <dbReference type="ARBA" id="ARBA00022989"/>
    </source>
</evidence>
<dbReference type="GO" id="GO:0042168">
    <property type="term" value="P:heme metabolic process"/>
    <property type="evidence" value="ECO:0007669"/>
    <property type="project" value="InterPro"/>
</dbReference>